<comment type="similarity">
    <text evidence="2 8">Belongs to the major facilitator superfamily. Bcr/CmlA family.</text>
</comment>
<reference evidence="10 11" key="1">
    <citation type="submission" date="2020-08" db="EMBL/GenBank/DDBJ databases">
        <title>Genomic Encyclopedia of Type Strains, Phase IV (KMG-IV): sequencing the most valuable type-strain genomes for metagenomic binning, comparative biology and taxonomic classification.</title>
        <authorList>
            <person name="Goeker M."/>
        </authorList>
    </citation>
    <scope>NUCLEOTIDE SEQUENCE [LARGE SCALE GENOMIC DNA]</scope>
    <source>
        <strain evidence="10 11">DSM 19979</strain>
    </source>
</reference>
<keyword evidence="6 8" id="KW-1133">Transmembrane helix</keyword>
<dbReference type="CDD" id="cd17320">
    <property type="entry name" value="MFS_MdfA_MDR_like"/>
    <property type="match status" value="1"/>
</dbReference>
<comment type="caution">
    <text evidence="10">The sequence shown here is derived from an EMBL/GenBank/DDBJ whole genome shotgun (WGS) entry which is preliminary data.</text>
</comment>
<dbReference type="RefSeq" id="WP_184385918.1">
    <property type="nucleotide sequence ID" value="NZ_JACIDJ010000006.1"/>
</dbReference>
<dbReference type="NCBIfam" id="TIGR00710">
    <property type="entry name" value="efflux_Bcr_CflA"/>
    <property type="match status" value="1"/>
</dbReference>
<evidence type="ECO:0000256" key="3">
    <source>
        <dbReference type="ARBA" id="ARBA00022448"/>
    </source>
</evidence>
<feature type="transmembrane region" description="Helical" evidence="8">
    <location>
        <begin position="366"/>
        <end position="386"/>
    </location>
</feature>
<keyword evidence="11" id="KW-1185">Reference proteome</keyword>
<comment type="subcellular location">
    <subcellularLocation>
        <location evidence="8">Cell inner membrane</location>
        <topology evidence="8">Multi-pass membrane protein</topology>
    </subcellularLocation>
    <subcellularLocation>
        <location evidence="1">Cell membrane</location>
        <topology evidence="1">Multi-pass membrane protein</topology>
    </subcellularLocation>
</comment>
<dbReference type="PANTHER" id="PTHR23502:SF132">
    <property type="entry name" value="POLYAMINE TRANSPORTER 2-RELATED"/>
    <property type="match status" value="1"/>
</dbReference>
<dbReference type="InterPro" id="IPR036259">
    <property type="entry name" value="MFS_trans_sf"/>
</dbReference>
<dbReference type="GO" id="GO:0005886">
    <property type="term" value="C:plasma membrane"/>
    <property type="evidence" value="ECO:0007669"/>
    <property type="project" value="UniProtKB-SubCell"/>
</dbReference>
<evidence type="ECO:0000256" key="7">
    <source>
        <dbReference type="ARBA" id="ARBA00023136"/>
    </source>
</evidence>
<dbReference type="InterPro" id="IPR020846">
    <property type="entry name" value="MFS_dom"/>
</dbReference>
<dbReference type="Pfam" id="PF07690">
    <property type="entry name" value="MFS_1"/>
    <property type="match status" value="1"/>
</dbReference>
<evidence type="ECO:0000256" key="4">
    <source>
        <dbReference type="ARBA" id="ARBA00022475"/>
    </source>
</evidence>
<dbReference type="PANTHER" id="PTHR23502">
    <property type="entry name" value="MAJOR FACILITATOR SUPERFAMILY"/>
    <property type="match status" value="1"/>
</dbReference>
<evidence type="ECO:0000256" key="5">
    <source>
        <dbReference type="ARBA" id="ARBA00022692"/>
    </source>
</evidence>
<organism evidence="10 11">
    <name type="scientific">Roseococcus suduntuyensis</name>
    <dbReference type="NCBI Taxonomy" id="455361"/>
    <lineage>
        <taxon>Bacteria</taxon>
        <taxon>Pseudomonadati</taxon>
        <taxon>Pseudomonadota</taxon>
        <taxon>Alphaproteobacteria</taxon>
        <taxon>Acetobacterales</taxon>
        <taxon>Roseomonadaceae</taxon>
        <taxon>Roseococcus</taxon>
    </lineage>
</organism>
<evidence type="ECO:0000313" key="10">
    <source>
        <dbReference type="EMBL" id="MBB3899818.1"/>
    </source>
</evidence>
<dbReference type="AlphaFoldDB" id="A0A840AD07"/>
<evidence type="ECO:0000256" key="1">
    <source>
        <dbReference type="ARBA" id="ARBA00004651"/>
    </source>
</evidence>
<feature type="domain" description="Major facilitator superfamily (MFS) profile" evidence="9">
    <location>
        <begin position="4"/>
        <end position="393"/>
    </location>
</feature>
<sequence length="393" mass="40640">MIRLRVVIAILALLAAFAPLSIDMYLPALPAIAAELGGSMEGAQLTLAVFFLGMAAGQLLHGPLADRYGRRRPLFAALGVYILASVLCALAWGMGWLIAFRLLQALGGCAGMVISRAVVRDLADRMDPVRMMARLFLIMGVAPMLAPLLGGWVAAWLGWRAIFGFLALVGVTALLLAWRFLPETLPMERRRRVTTPQIARDFGGLLATAPFMAAALGSGCAIAGMFAYIAGSPFVFIELHGVAPENFGWLFGAGAAGVIGCGQLAGPLAQRFGRARVYGLALLGLSCAGVIGAATVALGLGFWALYAALLAYLCLIGLALPLGGIIAITPFPHMAGTASALIGTLQFALGAVAGLALALLHDGTALPMAAVMAGGGLCGFIAWRALGASLRRA</sequence>
<proteinExistence type="inferred from homology"/>
<evidence type="ECO:0000256" key="2">
    <source>
        <dbReference type="ARBA" id="ARBA00006236"/>
    </source>
</evidence>
<evidence type="ECO:0000313" key="11">
    <source>
        <dbReference type="Proteomes" id="UP000553193"/>
    </source>
</evidence>
<dbReference type="GO" id="GO:0042910">
    <property type="term" value="F:xenobiotic transmembrane transporter activity"/>
    <property type="evidence" value="ECO:0007669"/>
    <property type="project" value="InterPro"/>
</dbReference>
<keyword evidence="7 8" id="KW-0472">Membrane</keyword>
<keyword evidence="5 8" id="KW-0812">Transmembrane</keyword>
<feature type="transmembrane region" description="Helical" evidence="8">
    <location>
        <begin position="161"/>
        <end position="181"/>
    </location>
</feature>
<dbReference type="EMBL" id="JACIDJ010000006">
    <property type="protein sequence ID" value="MBB3899818.1"/>
    <property type="molecule type" value="Genomic_DNA"/>
</dbReference>
<evidence type="ECO:0000256" key="6">
    <source>
        <dbReference type="ARBA" id="ARBA00022989"/>
    </source>
</evidence>
<evidence type="ECO:0000256" key="8">
    <source>
        <dbReference type="RuleBase" id="RU365088"/>
    </source>
</evidence>
<keyword evidence="4" id="KW-1003">Cell membrane</keyword>
<dbReference type="PROSITE" id="PS50850">
    <property type="entry name" value="MFS"/>
    <property type="match status" value="1"/>
</dbReference>
<comment type="caution">
    <text evidence="8">Lacks conserved residue(s) required for the propagation of feature annotation.</text>
</comment>
<feature type="transmembrane region" description="Helical" evidence="8">
    <location>
        <begin position="74"/>
        <end position="92"/>
    </location>
</feature>
<dbReference type="InterPro" id="IPR011701">
    <property type="entry name" value="MFS"/>
</dbReference>
<dbReference type="FunFam" id="1.20.1720.10:FF:000005">
    <property type="entry name" value="Bcr/CflA family efflux transporter"/>
    <property type="match status" value="1"/>
</dbReference>
<accession>A0A840AD07</accession>
<dbReference type="InterPro" id="IPR004812">
    <property type="entry name" value="Efflux_drug-R_Bcr/CmlA"/>
</dbReference>
<keyword evidence="8" id="KW-0997">Cell inner membrane</keyword>
<name>A0A840AD07_9PROT</name>
<feature type="transmembrane region" description="Helical" evidence="8">
    <location>
        <begin position="202"/>
        <end position="227"/>
    </location>
</feature>
<dbReference type="Gene3D" id="1.20.1720.10">
    <property type="entry name" value="Multidrug resistance protein D"/>
    <property type="match status" value="1"/>
</dbReference>
<evidence type="ECO:0000259" key="9">
    <source>
        <dbReference type="PROSITE" id="PS50850"/>
    </source>
</evidence>
<dbReference type="GO" id="GO:1990961">
    <property type="term" value="P:xenobiotic detoxification by transmembrane export across the plasma membrane"/>
    <property type="evidence" value="ECO:0007669"/>
    <property type="project" value="InterPro"/>
</dbReference>
<keyword evidence="3 8" id="KW-0813">Transport</keyword>
<dbReference type="SUPFAM" id="SSF103473">
    <property type="entry name" value="MFS general substrate transporter"/>
    <property type="match status" value="1"/>
</dbReference>
<feature type="transmembrane region" description="Helical" evidence="8">
    <location>
        <begin position="98"/>
        <end position="119"/>
    </location>
</feature>
<feature type="transmembrane region" description="Helical" evidence="8">
    <location>
        <begin position="131"/>
        <end position="155"/>
    </location>
</feature>
<feature type="transmembrane region" description="Helical" evidence="8">
    <location>
        <begin position="340"/>
        <end position="360"/>
    </location>
</feature>
<gene>
    <name evidence="10" type="ORF">GGQ83_003278</name>
</gene>
<feature type="transmembrane region" description="Helical" evidence="8">
    <location>
        <begin position="277"/>
        <end position="303"/>
    </location>
</feature>
<protein>
    <recommendedName>
        <fullName evidence="8">Bcr/CflA family efflux transporter</fullName>
    </recommendedName>
</protein>
<feature type="transmembrane region" description="Helical" evidence="8">
    <location>
        <begin position="247"/>
        <end position="265"/>
    </location>
</feature>
<feature type="transmembrane region" description="Helical" evidence="8">
    <location>
        <begin position="309"/>
        <end position="328"/>
    </location>
</feature>
<feature type="transmembrane region" description="Helical" evidence="8">
    <location>
        <begin position="43"/>
        <end position="62"/>
    </location>
</feature>
<dbReference type="Proteomes" id="UP000553193">
    <property type="component" value="Unassembled WGS sequence"/>
</dbReference>